<dbReference type="STRING" id="1280947.HY30_15830"/>
<dbReference type="GO" id="GO:0003677">
    <property type="term" value="F:DNA binding"/>
    <property type="evidence" value="ECO:0007669"/>
    <property type="project" value="UniProtKB-KW"/>
</dbReference>
<gene>
    <name evidence="6" type="ORF">HY30_15830</name>
</gene>
<dbReference type="InterPro" id="IPR036390">
    <property type="entry name" value="WH_DNA-bd_sf"/>
</dbReference>
<feature type="domain" description="HTH lysR-type" evidence="5">
    <location>
        <begin position="12"/>
        <end position="64"/>
    </location>
</feature>
<name>A0A062UC56_9PROT</name>
<organism evidence="6 7">
    <name type="scientific">Hyphomonas chukchiensis</name>
    <dbReference type="NCBI Taxonomy" id="1280947"/>
    <lineage>
        <taxon>Bacteria</taxon>
        <taxon>Pseudomonadati</taxon>
        <taxon>Pseudomonadota</taxon>
        <taxon>Alphaproteobacteria</taxon>
        <taxon>Hyphomonadales</taxon>
        <taxon>Hyphomonadaceae</taxon>
        <taxon>Hyphomonas</taxon>
    </lineage>
</organism>
<protein>
    <recommendedName>
        <fullName evidence="5">HTH lysR-type domain-containing protein</fullName>
    </recommendedName>
</protein>
<dbReference type="InterPro" id="IPR005119">
    <property type="entry name" value="LysR_subst-bd"/>
</dbReference>
<accession>A0A062UC56</accession>
<dbReference type="InterPro" id="IPR000847">
    <property type="entry name" value="LysR_HTH_N"/>
</dbReference>
<keyword evidence="7" id="KW-1185">Reference proteome</keyword>
<dbReference type="AlphaFoldDB" id="A0A062UC56"/>
<dbReference type="Gene3D" id="3.40.190.10">
    <property type="entry name" value="Periplasmic binding protein-like II"/>
    <property type="match status" value="2"/>
</dbReference>
<dbReference type="Pfam" id="PF00126">
    <property type="entry name" value="HTH_1"/>
    <property type="match status" value="1"/>
</dbReference>
<evidence type="ECO:0000313" key="6">
    <source>
        <dbReference type="EMBL" id="KCZ58674.1"/>
    </source>
</evidence>
<dbReference type="FunFam" id="1.10.10.10:FF:000001">
    <property type="entry name" value="LysR family transcriptional regulator"/>
    <property type="match status" value="1"/>
</dbReference>
<dbReference type="PATRIC" id="fig|1280947.3.peg.1759"/>
<dbReference type="PRINTS" id="PR00039">
    <property type="entry name" value="HTHLYSR"/>
</dbReference>
<evidence type="ECO:0000256" key="4">
    <source>
        <dbReference type="ARBA" id="ARBA00023163"/>
    </source>
</evidence>
<evidence type="ECO:0000256" key="3">
    <source>
        <dbReference type="ARBA" id="ARBA00023125"/>
    </source>
</evidence>
<keyword evidence="4" id="KW-0804">Transcription</keyword>
<dbReference type="InterPro" id="IPR036388">
    <property type="entry name" value="WH-like_DNA-bd_sf"/>
</dbReference>
<evidence type="ECO:0000259" key="5">
    <source>
        <dbReference type="PROSITE" id="PS50931"/>
    </source>
</evidence>
<dbReference type="SUPFAM" id="SSF53850">
    <property type="entry name" value="Periplasmic binding protein-like II"/>
    <property type="match status" value="1"/>
</dbReference>
<sequence length="314" mass="34967">MGVQVDLKASPFRAFLKIAEVGSFTKAANALNVSQPALSASIREMERQLGFDLFDRTSRRVDLTKEGRAFIANARRIVLETEWLHQKAEEIRTNALRLAVQPHSVFFPVRTRLTDTFLQAHAQANVEILALGHVRIFDALREDDIDLAVVIEPQSSEMDGPGRDEDLERLVIRSRPVKLLVPEEQSLSSAKALHGADLMGVPVATINRLHGVALAETVARALVGAGAELVRPPEADVFSLVRHAWLTRTICVDLGWFDIEPWCGYLAGKGRLASKPIPGLGLATQLTVLRRRREQRPAALLFWEHARQYQIDRG</sequence>
<proteinExistence type="inferred from homology"/>
<evidence type="ECO:0000313" key="7">
    <source>
        <dbReference type="Proteomes" id="UP000027190"/>
    </source>
</evidence>
<keyword evidence="3" id="KW-0238">DNA-binding</keyword>
<evidence type="ECO:0000256" key="1">
    <source>
        <dbReference type="ARBA" id="ARBA00009437"/>
    </source>
</evidence>
<dbReference type="Pfam" id="PF03466">
    <property type="entry name" value="LysR_substrate"/>
    <property type="match status" value="1"/>
</dbReference>
<dbReference type="EMBL" id="AWFG01000020">
    <property type="protein sequence ID" value="KCZ58674.1"/>
    <property type="molecule type" value="Genomic_DNA"/>
</dbReference>
<reference evidence="6 7" key="1">
    <citation type="journal article" date="2014" name="Antonie Van Leeuwenhoek">
        <title>Hyphomonas beringensis sp. nov. and Hyphomonas chukchiensis sp. nov., isolated from surface seawater of the Bering Sea and Chukchi Sea.</title>
        <authorList>
            <person name="Li C."/>
            <person name="Lai Q."/>
            <person name="Li G."/>
            <person name="Dong C."/>
            <person name="Wang J."/>
            <person name="Liao Y."/>
            <person name="Shao Z."/>
        </authorList>
    </citation>
    <scope>NUCLEOTIDE SEQUENCE [LARGE SCALE GENOMIC DNA]</scope>
    <source>
        <strain evidence="6 7">BH-BN04-4</strain>
    </source>
</reference>
<dbReference type="RefSeq" id="WP_034739238.1">
    <property type="nucleotide sequence ID" value="NZ_AWFG01000020.1"/>
</dbReference>
<keyword evidence="2" id="KW-0805">Transcription regulation</keyword>
<dbReference type="Proteomes" id="UP000027190">
    <property type="component" value="Unassembled WGS sequence"/>
</dbReference>
<dbReference type="PANTHER" id="PTHR30346">
    <property type="entry name" value="TRANSCRIPTIONAL DUAL REGULATOR HCAR-RELATED"/>
    <property type="match status" value="1"/>
</dbReference>
<dbReference type="PANTHER" id="PTHR30346:SF0">
    <property type="entry name" value="HCA OPERON TRANSCRIPTIONAL ACTIVATOR HCAR"/>
    <property type="match status" value="1"/>
</dbReference>
<dbReference type="eggNOG" id="COG0583">
    <property type="taxonomic scope" value="Bacteria"/>
</dbReference>
<dbReference type="PROSITE" id="PS50931">
    <property type="entry name" value="HTH_LYSR"/>
    <property type="match status" value="1"/>
</dbReference>
<comment type="similarity">
    <text evidence="1">Belongs to the LysR transcriptional regulatory family.</text>
</comment>
<dbReference type="GO" id="GO:0003700">
    <property type="term" value="F:DNA-binding transcription factor activity"/>
    <property type="evidence" value="ECO:0007669"/>
    <property type="project" value="InterPro"/>
</dbReference>
<comment type="caution">
    <text evidence="6">The sequence shown here is derived from an EMBL/GenBank/DDBJ whole genome shotgun (WGS) entry which is preliminary data.</text>
</comment>
<dbReference type="Gene3D" id="1.10.10.10">
    <property type="entry name" value="Winged helix-like DNA-binding domain superfamily/Winged helix DNA-binding domain"/>
    <property type="match status" value="1"/>
</dbReference>
<dbReference type="SUPFAM" id="SSF46785">
    <property type="entry name" value="Winged helix' DNA-binding domain"/>
    <property type="match status" value="1"/>
</dbReference>
<evidence type="ECO:0000256" key="2">
    <source>
        <dbReference type="ARBA" id="ARBA00023015"/>
    </source>
</evidence>
<dbReference type="GO" id="GO:0032993">
    <property type="term" value="C:protein-DNA complex"/>
    <property type="evidence" value="ECO:0007669"/>
    <property type="project" value="TreeGrafter"/>
</dbReference>